<protein>
    <recommendedName>
        <fullName evidence="3">FCP1 homology domain-containing protein</fullName>
    </recommendedName>
</protein>
<dbReference type="Gene3D" id="3.40.50.1000">
    <property type="entry name" value="HAD superfamily/HAD-like"/>
    <property type="match status" value="1"/>
</dbReference>
<dbReference type="InterPro" id="IPR050365">
    <property type="entry name" value="TIM50"/>
</dbReference>
<feature type="compositionally biased region" description="Basic and acidic residues" evidence="2">
    <location>
        <begin position="19"/>
        <end position="36"/>
    </location>
</feature>
<keyword evidence="5" id="KW-1185">Reference proteome</keyword>
<dbReference type="Pfam" id="PF03031">
    <property type="entry name" value="NIF"/>
    <property type="match status" value="1"/>
</dbReference>
<dbReference type="NCBIfam" id="TIGR02251">
    <property type="entry name" value="HIF-SF_euk"/>
    <property type="match status" value="1"/>
</dbReference>
<evidence type="ECO:0000256" key="2">
    <source>
        <dbReference type="SAM" id="MobiDB-lite"/>
    </source>
</evidence>
<dbReference type="FunFam" id="3.40.50.1000:FF:000093">
    <property type="entry name" value="NLI interacting factor-like phosphatase family protein"/>
    <property type="match status" value="1"/>
</dbReference>
<proteinExistence type="predicted"/>
<reference evidence="4 5" key="1">
    <citation type="submission" date="2016-03" db="EMBL/GenBank/DDBJ databases">
        <title>Comparative genomics of the ectomycorrhizal sister species Rhizopogon vinicolor and Rhizopogon vesiculosus (Basidiomycota: Boletales) reveals a divergence of the mating type B locus.</title>
        <authorList>
            <person name="Mujic A.B."/>
            <person name="Kuo A."/>
            <person name="Tritt A."/>
            <person name="Lipzen A."/>
            <person name="Chen C."/>
            <person name="Johnson J."/>
            <person name="Sharma A."/>
            <person name="Barry K."/>
            <person name="Grigoriev I.V."/>
            <person name="Spatafora J.W."/>
        </authorList>
    </citation>
    <scope>NUCLEOTIDE SEQUENCE [LARGE SCALE GENOMIC DNA]</scope>
    <source>
        <strain evidence="4 5">AM-OR11-056</strain>
    </source>
</reference>
<dbReference type="InterPro" id="IPR036412">
    <property type="entry name" value="HAD-like_sf"/>
</dbReference>
<dbReference type="InterPro" id="IPR004274">
    <property type="entry name" value="FCP1_dom"/>
</dbReference>
<evidence type="ECO:0000259" key="3">
    <source>
        <dbReference type="PROSITE" id="PS50969"/>
    </source>
</evidence>
<accession>A0A1J8Q5U1</accession>
<feature type="region of interest" description="Disordered" evidence="2">
    <location>
        <begin position="19"/>
        <end position="63"/>
    </location>
</feature>
<dbReference type="GO" id="GO:0016791">
    <property type="term" value="F:phosphatase activity"/>
    <property type="evidence" value="ECO:0007669"/>
    <property type="project" value="InterPro"/>
</dbReference>
<name>A0A1J8Q5U1_9AGAM</name>
<dbReference type="InterPro" id="IPR011948">
    <property type="entry name" value="Dullard_phosphatase"/>
</dbReference>
<keyword evidence="1" id="KW-0175">Coiled coil</keyword>
<gene>
    <name evidence="4" type="ORF">AZE42_01186</name>
</gene>
<dbReference type="PROSITE" id="PS50969">
    <property type="entry name" value="FCP1"/>
    <property type="match status" value="1"/>
</dbReference>
<dbReference type="PANTHER" id="PTHR12210">
    <property type="entry name" value="DULLARD PROTEIN PHOSPHATASE"/>
    <property type="match status" value="1"/>
</dbReference>
<sequence>MTKHVCKLIPCVAPRDRAHTIDLDPDDATPRRDKAADAANARSTPVTDISVNDGEQSEVGKQGRKEPTIALAIDVSSPSIHPNTAEVDVIVPPTLTKVILPIFETEEMNSGAVQPPGSTGADIFSPPPSFHVDAQHTMFEGSASYAGGTSPTAADSEGISTDDEGHEESEVELVEPMSEDVEDSLILNGGAGIPDGETRPLLPPIASQHVGRKCLVLDLDETLVHSSFGSIQHADYVVPVEIEYHWHDVNVIKRPGVDNFLKRMGEIYEVVVFTASLSKFADPILDKLDVHQVVTHRLFRESCYIHEGSYVKDLSQLGRPIADTIILDNSPASYIFHPNNAVPVSSWFNDPHDTELTDLCPFLVDLGARYTRKTKSAREQYAWEFVHRLTSFFSRSWIHSYTSTSVNYNFSYRKYRIRVLVQPATDSTDGSDLATLAVSDIPGPNAYDLPQDGYKRGAFLEKTDRFSKEKESDVPGPGAYKNAPKAGQKTSAAKHASDDRYAILLKKVEELEKVHADGKKAHQTEIERYKLEVARLSKINAEQGEKLDKLKKQNEIHESRIQEYKNSSAADKSELKELRIKLRMSEHERTQLVCKEGESNGTKKAMQILEARRKDELRERDKKIAELENAVSAERKKRELLQSCINEGKGKADEEARRSRDILKSVQEKLDVANKDSQEARQVLTSLRGQAENQEIDYVARLDQYRSLLSRVAEEYGRLATTTVAALDHATLVEDHTALQLRCFRFERKLTNSEGQVVELANLIRHTREENMLLLQQLRDTQEEAAYHLQNMQEHQASVDSHSYRTELHELYCLEGGIHQCERDIMISREIMAIQESALTCTRAISDFYHSYNVELLSECSRLEGILEKQHNGHSALTDKVAHYSAERDVLHAELAKTQIEVTAGQRALTDVQVSLTESREGQHILQHEVGELKNQIRDTTANHKHALQKERDASQKLSAALQISKSAEEAFKAELEQLHAELADLSRFQEAYYNLVDETEALVARNNLAEEEAENLSKFNAEILSHNNPAQRILYVDRIRRELADVKQKLLMCTRDRDTISATNEDLRHEVMMYKSIVVPEDSKPRTNLTRVTRPLLTSQSINTMSTTSISPCVVSDALVKATVLEHIPGDMTLDELI</sequence>
<feature type="domain" description="FCP1 homology" evidence="3">
    <location>
        <begin position="208"/>
        <end position="366"/>
    </location>
</feature>
<dbReference type="EMBL" id="LVVM01006237">
    <property type="protein sequence ID" value="OJA08672.1"/>
    <property type="molecule type" value="Genomic_DNA"/>
</dbReference>
<feature type="compositionally biased region" description="Polar residues" evidence="2">
    <location>
        <begin position="43"/>
        <end position="54"/>
    </location>
</feature>
<feature type="region of interest" description="Disordered" evidence="2">
    <location>
        <begin position="465"/>
        <end position="494"/>
    </location>
</feature>
<dbReference type="STRING" id="180088.A0A1J8Q5U1"/>
<comment type="caution">
    <text evidence="4">The sequence shown here is derived from an EMBL/GenBank/DDBJ whole genome shotgun (WGS) entry which is preliminary data.</text>
</comment>
<feature type="coiled-coil region" evidence="1">
    <location>
        <begin position="606"/>
        <end position="637"/>
    </location>
</feature>
<evidence type="ECO:0000313" key="4">
    <source>
        <dbReference type="EMBL" id="OJA08672.1"/>
    </source>
</evidence>
<dbReference type="InterPro" id="IPR023214">
    <property type="entry name" value="HAD_sf"/>
</dbReference>
<dbReference type="SUPFAM" id="SSF56784">
    <property type="entry name" value="HAD-like"/>
    <property type="match status" value="1"/>
</dbReference>
<dbReference type="AlphaFoldDB" id="A0A1J8Q5U1"/>
<organism evidence="4 5">
    <name type="scientific">Rhizopogon vesiculosus</name>
    <dbReference type="NCBI Taxonomy" id="180088"/>
    <lineage>
        <taxon>Eukaryota</taxon>
        <taxon>Fungi</taxon>
        <taxon>Dikarya</taxon>
        <taxon>Basidiomycota</taxon>
        <taxon>Agaricomycotina</taxon>
        <taxon>Agaricomycetes</taxon>
        <taxon>Agaricomycetidae</taxon>
        <taxon>Boletales</taxon>
        <taxon>Suillineae</taxon>
        <taxon>Rhizopogonaceae</taxon>
        <taxon>Rhizopogon</taxon>
    </lineage>
</organism>
<dbReference type="SMART" id="SM00577">
    <property type="entry name" value="CPDc"/>
    <property type="match status" value="1"/>
</dbReference>
<dbReference type="OrthoDB" id="419631at2759"/>
<dbReference type="Proteomes" id="UP000183567">
    <property type="component" value="Unassembled WGS sequence"/>
</dbReference>
<dbReference type="CDD" id="cd07521">
    <property type="entry name" value="HAD_FCP1-like"/>
    <property type="match status" value="1"/>
</dbReference>
<feature type="coiled-coil region" evidence="1">
    <location>
        <begin position="519"/>
        <end position="581"/>
    </location>
</feature>
<evidence type="ECO:0000256" key="1">
    <source>
        <dbReference type="SAM" id="Coils"/>
    </source>
</evidence>
<evidence type="ECO:0000313" key="5">
    <source>
        <dbReference type="Proteomes" id="UP000183567"/>
    </source>
</evidence>
<feature type="region of interest" description="Disordered" evidence="2">
    <location>
        <begin position="142"/>
        <end position="168"/>
    </location>
</feature>